<comment type="caution">
    <text evidence="2">The sequence shown here is derived from an EMBL/GenBank/DDBJ whole genome shotgun (WGS) entry which is preliminary data.</text>
</comment>
<dbReference type="EMBL" id="PPTX01000002">
    <property type="protein sequence ID" value="RDB81575.1"/>
    <property type="molecule type" value="Genomic_DNA"/>
</dbReference>
<dbReference type="Pfam" id="PF02645">
    <property type="entry name" value="DegV"/>
    <property type="match status" value="1"/>
</dbReference>
<dbReference type="InterPro" id="IPR003797">
    <property type="entry name" value="DegV"/>
</dbReference>
<dbReference type="GO" id="GO:0008289">
    <property type="term" value="F:lipid binding"/>
    <property type="evidence" value="ECO:0007669"/>
    <property type="project" value="UniProtKB-KW"/>
</dbReference>
<proteinExistence type="predicted"/>
<dbReference type="AlphaFoldDB" id="A0A369MZ39"/>
<dbReference type="Proteomes" id="UP000253752">
    <property type="component" value="Unassembled WGS sequence"/>
</dbReference>
<evidence type="ECO:0000313" key="2">
    <source>
        <dbReference type="EMBL" id="RDB81575.1"/>
    </source>
</evidence>
<accession>A0A369MZ39</accession>
<reference evidence="2 3" key="1">
    <citation type="journal article" date="2018" name="Elife">
        <title>Discovery and characterization of a prevalent human gut bacterial enzyme sufficient for the inactivation of a family of plant toxins.</title>
        <authorList>
            <person name="Koppel N."/>
            <person name="Bisanz J.E."/>
            <person name="Pandelia M.E."/>
            <person name="Turnbaugh P.J."/>
            <person name="Balskus E.P."/>
        </authorList>
    </citation>
    <scope>NUCLEOTIDE SEQUENCE [LARGE SCALE GENOMIC DNA]</scope>
    <source>
        <strain evidence="2 3">MR1 #12</strain>
    </source>
</reference>
<name>A0A369MZ39_EGGLN</name>
<evidence type="ECO:0008006" key="4">
    <source>
        <dbReference type="Google" id="ProtNLM"/>
    </source>
</evidence>
<gene>
    <name evidence="2" type="ORF">C1872_02560</name>
</gene>
<organism evidence="2 3">
    <name type="scientific">Eggerthella lenta</name>
    <name type="common">Eubacterium lentum</name>
    <dbReference type="NCBI Taxonomy" id="84112"/>
    <lineage>
        <taxon>Bacteria</taxon>
        <taxon>Bacillati</taxon>
        <taxon>Actinomycetota</taxon>
        <taxon>Coriobacteriia</taxon>
        <taxon>Eggerthellales</taxon>
        <taxon>Eggerthellaceae</taxon>
        <taxon>Eggerthella</taxon>
    </lineage>
</organism>
<dbReference type="InterPro" id="IPR050270">
    <property type="entry name" value="DegV_domain_contain"/>
</dbReference>
<evidence type="ECO:0000313" key="3">
    <source>
        <dbReference type="Proteomes" id="UP000253752"/>
    </source>
</evidence>
<sequence length="150" mass="16047">MDKIFITADSGADIPSERAKDLGIHIVPFHLSIGEHHCDDGEIEPVDMLELCQAKKILPKTSACSPYDYERVFGRILEKDPNAHIIHLGYSAATTSSFQSARSAAEKTGRVTCVDTCFASGGYGLIAGKIAHAVRSNPKMSAESAVGLAE</sequence>
<dbReference type="Gene3D" id="3.40.50.10170">
    <property type="match status" value="1"/>
</dbReference>
<dbReference type="SUPFAM" id="SSF82549">
    <property type="entry name" value="DAK1/DegV-like"/>
    <property type="match status" value="1"/>
</dbReference>
<dbReference type="PANTHER" id="PTHR33434">
    <property type="entry name" value="DEGV DOMAIN-CONTAINING PROTEIN DR_1986-RELATED"/>
    <property type="match status" value="1"/>
</dbReference>
<evidence type="ECO:0000256" key="1">
    <source>
        <dbReference type="ARBA" id="ARBA00023121"/>
    </source>
</evidence>
<protein>
    <recommendedName>
        <fullName evidence="4">DegV family protein</fullName>
    </recommendedName>
</protein>
<dbReference type="PANTHER" id="PTHR33434:SF2">
    <property type="entry name" value="FATTY ACID-BINDING PROTEIN TM_1468"/>
    <property type="match status" value="1"/>
</dbReference>
<keyword evidence="1" id="KW-0446">Lipid-binding</keyword>
<dbReference type="RefSeq" id="WP_009305483.1">
    <property type="nucleotide sequence ID" value="NZ_CP089337.1"/>
</dbReference>
<dbReference type="PROSITE" id="PS51482">
    <property type="entry name" value="DEGV"/>
    <property type="match status" value="1"/>
</dbReference>